<dbReference type="Proteomes" id="UP000193144">
    <property type="component" value="Unassembled WGS sequence"/>
</dbReference>
<proteinExistence type="predicted"/>
<accession>A0A1Y1ZW13</accession>
<feature type="region of interest" description="Disordered" evidence="1">
    <location>
        <begin position="1"/>
        <end position="21"/>
    </location>
</feature>
<comment type="caution">
    <text evidence="2">The sequence shown here is derived from an EMBL/GenBank/DDBJ whole genome shotgun (WGS) entry which is preliminary data.</text>
</comment>
<dbReference type="EMBL" id="MCFA01000033">
    <property type="protein sequence ID" value="ORY14432.1"/>
    <property type="molecule type" value="Genomic_DNA"/>
</dbReference>
<protein>
    <submittedName>
        <fullName evidence="2">Uncharacterized protein</fullName>
    </submittedName>
</protein>
<dbReference type="AlphaFoldDB" id="A0A1Y1ZW13"/>
<evidence type="ECO:0000313" key="2">
    <source>
        <dbReference type="EMBL" id="ORY14432.1"/>
    </source>
</evidence>
<reference evidence="2 3" key="1">
    <citation type="submission" date="2016-07" db="EMBL/GenBank/DDBJ databases">
        <title>Pervasive Adenine N6-methylation of Active Genes in Fungi.</title>
        <authorList>
            <consortium name="DOE Joint Genome Institute"/>
            <person name="Mondo S.J."/>
            <person name="Dannebaum R.O."/>
            <person name="Kuo R.C."/>
            <person name="Labutti K."/>
            <person name="Haridas S."/>
            <person name="Kuo A."/>
            <person name="Salamov A."/>
            <person name="Ahrendt S.R."/>
            <person name="Lipzen A."/>
            <person name="Sullivan W."/>
            <person name="Andreopoulos W.B."/>
            <person name="Clum A."/>
            <person name="Lindquist E."/>
            <person name="Daum C."/>
            <person name="Ramamoorthy G.K."/>
            <person name="Gryganskyi A."/>
            <person name="Culley D."/>
            <person name="Magnuson J.K."/>
            <person name="James T.Y."/>
            <person name="O'Malley M.A."/>
            <person name="Stajich J.E."/>
            <person name="Spatafora J.W."/>
            <person name="Visel A."/>
            <person name="Grigoriev I.V."/>
        </authorList>
    </citation>
    <scope>NUCLEOTIDE SEQUENCE [LARGE SCALE GENOMIC DNA]</scope>
    <source>
        <strain evidence="2 3">CBS 115471</strain>
    </source>
</reference>
<organism evidence="2 3">
    <name type="scientific">Clohesyomyces aquaticus</name>
    <dbReference type="NCBI Taxonomy" id="1231657"/>
    <lineage>
        <taxon>Eukaryota</taxon>
        <taxon>Fungi</taxon>
        <taxon>Dikarya</taxon>
        <taxon>Ascomycota</taxon>
        <taxon>Pezizomycotina</taxon>
        <taxon>Dothideomycetes</taxon>
        <taxon>Pleosporomycetidae</taxon>
        <taxon>Pleosporales</taxon>
        <taxon>Lindgomycetaceae</taxon>
        <taxon>Clohesyomyces</taxon>
    </lineage>
</organism>
<evidence type="ECO:0000256" key="1">
    <source>
        <dbReference type="SAM" id="MobiDB-lite"/>
    </source>
</evidence>
<sequence>MHKECRNTSKRPTGSTRRARTAGFPATAWRNICGHLMTSVNLRCVWEQSKAQPQPAFGLPSSDSFALPSHFARCLPHYCQPTLSDCSHITSVTARSFLGQPSRPIRPPCGKNRIYSEMPIIYSIWRHGTCLQRKNANVQAPRALSYLHSMSPELSRGPCGYVPSAKFSQMLCALERFMAACSQRNDSASWILPRSRTHGFLAIAPAPFDSETLCGLLVS</sequence>
<keyword evidence="3" id="KW-1185">Reference proteome</keyword>
<evidence type="ECO:0000313" key="3">
    <source>
        <dbReference type="Proteomes" id="UP000193144"/>
    </source>
</evidence>
<gene>
    <name evidence="2" type="ORF">BCR34DRAFT_232911</name>
</gene>
<name>A0A1Y1ZW13_9PLEO</name>